<gene>
    <name evidence="1" type="ordered locus">Caul_1550</name>
</gene>
<sequence length="32" mass="3309">MMDALVRATPGGLLKRLPVPTRAGVTKAVVSC</sequence>
<dbReference type="HOGENOM" id="CLU_3388692_0_0_5"/>
<evidence type="ECO:0000313" key="1">
    <source>
        <dbReference type="EMBL" id="ABZ70680.1"/>
    </source>
</evidence>
<dbReference type="KEGG" id="cak:Caul_1550"/>
<dbReference type="EMBL" id="CP000927">
    <property type="protein sequence ID" value="ABZ70680.1"/>
    <property type="molecule type" value="Genomic_DNA"/>
</dbReference>
<name>B0T1C3_CAUSK</name>
<organism evidence="1">
    <name type="scientific">Caulobacter sp. (strain K31)</name>
    <dbReference type="NCBI Taxonomy" id="366602"/>
    <lineage>
        <taxon>Bacteria</taxon>
        <taxon>Pseudomonadati</taxon>
        <taxon>Pseudomonadota</taxon>
        <taxon>Alphaproteobacteria</taxon>
        <taxon>Caulobacterales</taxon>
        <taxon>Caulobacteraceae</taxon>
        <taxon>Caulobacter</taxon>
    </lineage>
</organism>
<accession>B0T1C3</accession>
<protein>
    <submittedName>
        <fullName evidence="1">Uncharacterized protein</fullName>
    </submittedName>
</protein>
<reference evidence="1" key="1">
    <citation type="submission" date="2008-01" db="EMBL/GenBank/DDBJ databases">
        <title>Complete sequence of chromosome of Caulobacter sp. K31.</title>
        <authorList>
            <consortium name="US DOE Joint Genome Institute"/>
            <person name="Copeland A."/>
            <person name="Lucas S."/>
            <person name="Lapidus A."/>
            <person name="Barry K."/>
            <person name="Glavina del Rio T."/>
            <person name="Dalin E."/>
            <person name="Tice H."/>
            <person name="Pitluck S."/>
            <person name="Bruce D."/>
            <person name="Goodwin L."/>
            <person name="Thompson L.S."/>
            <person name="Brettin T."/>
            <person name="Detter J.C."/>
            <person name="Han C."/>
            <person name="Schmutz J."/>
            <person name="Larimer F."/>
            <person name="Land M."/>
            <person name="Hauser L."/>
            <person name="Kyrpides N."/>
            <person name="Kim E."/>
            <person name="Stephens C."/>
            <person name="Richardson P."/>
        </authorList>
    </citation>
    <scope>NUCLEOTIDE SEQUENCE [LARGE SCALE GENOMIC DNA]</scope>
    <source>
        <strain evidence="1">K31</strain>
    </source>
</reference>
<dbReference type="AlphaFoldDB" id="B0T1C3"/>
<proteinExistence type="predicted"/>